<evidence type="ECO:0000313" key="2">
    <source>
        <dbReference type="Proteomes" id="UP000824998"/>
    </source>
</evidence>
<gene>
    <name evidence="1" type="ORF">BJ875DRAFT_286176</name>
</gene>
<proteinExistence type="predicted"/>
<accession>A0A9P8CB69</accession>
<name>A0A9P8CB69_9HELO</name>
<sequence length="138" mass="15825">MGSTESDIEMKAAAILAAAREYSGDRANRYGLMKQIDLLYLQLEDPVDALMRQCSFLEEYYNLPWMCWSRRGPLRNAKRRKYRSNWAWNPAARYHIVRLMGMLTGTGVTAPVGEDTHAHTPKSMAYLEGGAVDFFNLW</sequence>
<reference evidence="1" key="1">
    <citation type="journal article" date="2021" name="IMA Fungus">
        <title>Genomic characterization of three marine fungi, including Emericellopsis atlantica sp. nov. with signatures of a generalist lifestyle and marine biomass degradation.</title>
        <authorList>
            <person name="Hagestad O.C."/>
            <person name="Hou L."/>
            <person name="Andersen J.H."/>
            <person name="Hansen E.H."/>
            <person name="Altermark B."/>
            <person name="Li C."/>
            <person name="Kuhnert E."/>
            <person name="Cox R.J."/>
            <person name="Crous P.W."/>
            <person name="Spatafora J.W."/>
            <person name="Lail K."/>
            <person name="Amirebrahimi M."/>
            <person name="Lipzen A."/>
            <person name="Pangilinan J."/>
            <person name="Andreopoulos W."/>
            <person name="Hayes R.D."/>
            <person name="Ng V."/>
            <person name="Grigoriev I.V."/>
            <person name="Jackson S.A."/>
            <person name="Sutton T.D.S."/>
            <person name="Dobson A.D.W."/>
            <person name="Rama T."/>
        </authorList>
    </citation>
    <scope>NUCLEOTIDE SEQUENCE</scope>
    <source>
        <strain evidence="1">TRa018bII</strain>
    </source>
</reference>
<dbReference type="AlphaFoldDB" id="A0A9P8CB69"/>
<keyword evidence="2" id="KW-1185">Reference proteome</keyword>
<organism evidence="1 2">
    <name type="scientific">Amylocarpus encephaloides</name>
    <dbReference type="NCBI Taxonomy" id="45428"/>
    <lineage>
        <taxon>Eukaryota</taxon>
        <taxon>Fungi</taxon>
        <taxon>Dikarya</taxon>
        <taxon>Ascomycota</taxon>
        <taxon>Pezizomycotina</taxon>
        <taxon>Leotiomycetes</taxon>
        <taxon>Helotiales</taxon>
        <taxon>Helotiales incertae sedis</taxon>
        <taxon>Amylocarpus</taxon>
    </lineage>
</organism>
<protein>
    <submittedName>
        <fullName evidence="1">Uncharacterized protein</fullName>
    </submittedName>
</protein>
<dbReference type="Proteomes" id="UP000824998">
    <property type="component" value="Unassembled WGS sequence"/>
</dbReference>
<dbReference type="EMBL" id="MU251364">
    <property type="protein sequence ID" value="KAG9238891.1"/>
    <property type="molecule type" value="Genomic_DNA"/>
</dbReference>
<dbReference type="OrthoDB" id="1535081at2759"/>
<evidence type="ECO:0000313" key="1">
    <source>
        <dbReference type="EMBL" id="KAG9238891.1"/>
    </source>
</evidence>
<comment type="caution">
    <text evidence="1">The sequence shown here is derived from an EMBL/GenBank/DDBJ whole genome shotgun (WGS) entry which is preliminary data.</text>
</comment>